<sequence length="128" mass="13449">MAEAAGAPAVDKSSEVYREARALVEAVLDLSPRLGPALVTAFERGVLDVPYCLHPDNRGAARSCIDGDGRLRWTRIGGLPIAGIAAAGTGSPMTDSGLLEALSYVSRRSDEGALEHHEYRTVNTGSSL</sequence>
<dbReference type="InterPro" id="IPR006396">
    <property type="entry name" value="Glu_mut_E"/>
</dbReference>
<gene>
    <name evidence="4" type="ORF">GCM10022222_64040</name>
</gene>
<dbReference type="Gene3D" id="3.20.20.240">
    <property type="entry name" value="Methylmalonyl-CoA mutase"/>
    <property type="match status" value="1"/>
</dbReference>
<dbReference type="Proteomes" id="UP001500689">
    <property type="component" value="Unassembled WGS sequence"/>
</dbReference>
<keyword evidence="1" id="KW-0846">Cobalamin</keyword>
<evidence type="ECO:0000256" key="2">
    <source>
        <dbReference type="ARBA" id="ARBA00023235"/>
    </source>
</evidence>
<keyword evidence="2" id="KW-0413">Isomerase</keyword>
<dbReference type="InterPro" id="IPR016176">
    <property type="entry name" value="Cbl-dep_enz_cat"/>
</dbReference>
<keyword evidence="3" id="KW-0170">Cobalt</keyword>
<keyword evidence="5" id="KW-1185">Reference proteome</keyword>
<proteinExistence type="predicted"/>
<dbReference type="SUPFAM" id="SSF51703">
    <property type="entry name" value="Cobalamin (vitamin B12)-dependent enzymes"/>
    <property type="match status" value="1"/>
</dbReference>
<evidence type="ECO:0000313" key="4">
    <source>
        <dbReference type="EMBL" id="GAA3571111.1"/>
    </source>
</evidence>
<protein>
    <submittedName>
        <fullName evidence="4">Uncharacterized protein</fullName>
    </submittedName>
</protein>
<evidence type="ECO:0000256" key="1">
    <source>
        <dbReference type="ARBA" id="ARBA00022628"/>
    </source>
</evidence>
<dbReference type="Pfam" id="PF06368">
    <property type="entry name" value="Met_asp_mut_E"/>
    <property type="match status" value="1"/>
</dbReference>
<evidence type="ECO:0000256" key="3">
    <source>
        <dbReference type="ARBA" id="ARBA00023285"/>
    </source>
</evidence>
<dbReference type="RefSeq" id="WP_344866552.1">
    <property type="nucleotide sequence ID" value="NZ_BAAAZN010000016.1"/>
</dbReference>
<reference evidence="5" key="1">
    <citation type="journal article" date="2019" name="Int. J. Syst. Evol. Microbiol.">
        <title>The Global Catalogue of Microorganisms (GCM) 10K type strain sequencing project: providing services to taxonomists for standard genome sequencing and annotation.</title>
        <authorList>
            <consortium name="The Broad Institute Genomics Platform"/>
            <consortium name="The Broad Institute Genome Sequencing Center for Infectious Disease"/>
            <person name="Wu L."/>
            <person name="Ma J."/>
        </authorList>
    </citation>
    <scope>NUCLEOTIDE SEQUENCE [LARGE SCALE GENOMIC DNA]</scope>
    <source>
        <strain evidence="5">JCM 16898</strain>
    </source>
</reference>
<organism evidence="4 5">
    <name type="scientific">Amycolatopsis ultiminotia</name>
    <dbReference type="NCBI Taxonomy" id="543629"/>
    <lineage>
        <taxon>Bacteria</taxon>
        <taxon>Bacillati</taxon>
        <taxon>Actinomycetota</taxon>
        <taxon>Actinomycetes</taxon>
        <taxon>Pseudonocardiales</taxon>
        <taxon>Pseudonocardiaceae</taxon>
        <taxon>Amycolatopsis</taxon>
    </lineage>
</organism>
<accession>A0ABP6XQQ5</accession>
<dbReference type="EMBL" id="BAAAZN010000016">
    <property type="protein sequence ID" value="GAA3571111.1"/>
    <property type="molecule type" value="Genomic_DNA"/>
</dbReference>
<name>A0ABP6XQQ5_9PSEU</name>
<evidence type="ECO:0000313" key="5">
    <source>
        <dbReference type="Proteomes" id="UP001500689"/>
    </source>
</evidence>
<comment type="caution">
    <text evidence="4">The sequence shown here is derived from an EMBL/GenBank/DDBJ whole genome shotgun (WGS) entry which is preliminary data.</text>
</comment>